<sequence length="121" mass="13683">MCVFCNNDGLDVALENNLALAIFDKYPVNKGHLLIIPKRHVSNFFDTSLEEREAFNELLEEGKRLLDEKYQPDGYNIGINAGEAAGQTVFHVHVHLIPRYNGDMNDPRGGVRGVIPEKQKY</sequence>
<dbReference type="Pfam" id="PF01230">
    <property type="entry name" value="HIT"/>
    <property type="match status" value="1"/>
</dbReference>
<dbReference type="InterPro" id="IPR019808">
    <property type="entry name" value="Histidine_triad_CS"/>
</dbReference>
<dbReference type="InterPro" id="IPR052908">
    <property type="entry name" value="AP-4-A_phosphorylase"/>
</dbReference>
<keyword evidence="1" id="KW-0378">Hydrolase</keyword>
<accession>A0ABS6JKB1</accession>
<comment type="caution">
    <text evidence="4">The sequence shown here is derived from an EMBL/GenBank/DDBJ whole genome shotgun (WGS) entry which is preliminary data.</text>
</comment>
<feature type="domain" description="HIT" evidence="3">
    <location>
        <begin position="1"/>
        <end position="106"/>
    </location>
</feature>
<evidence type="ECO:0000256" key="2">
    <source>
        <dbReference type="PROSITE-ProRule" id="PRU00464"/>
    </source>
</evidence>
<feature type="short sequence motif" description="Histidine triad motif" evidence="2">
    <location>
        <begin position="91"/>
        <end position="95"/>
    </location>
</feature>
<dbReference type="Proteomes" id="UP000784880">
    <property type="component" value="Unassembled WGS sequence"/>
</dbReference>
<dbReference type="InterPro" id="IPR011146">
    <property type="entry name" value="HIT-like"/>
</dbReference>
<dbReference type="PROSITE" id="PS00892">
    <property type="entry name" value="HIT_1"/>
    <property type="match status" value="1"/>
</dbReference>
<organism evidence="4 5">
    <name type="scientific">Evansella tamaricis</name>
    <dbReference type="NCBI Taxonomy" id="2069301"/>
    <lineage>
        <taxon>Bacteria</taxon>
        <taxon>Bacillati</taxon>
        <taxon>Bacillota</taxon>
        <taxon>Bacilli</taxon>
        <taxon>Bacillales</taxon>
        <taxon>Bacillaceae</taxon>
        <taxon>Evansella</taxon>
    </lineage>
</organism>
<keyword evidence="5" id="KW-1185">Reference proteome</keyword>
<dbReference type="PANTHER" id="PTHR42997">
    <property type="entry name" value="HIT FAMILY HYDROLASE"/>
    <property type="match status" value="1"/>
</dbReference>
<evidence type="ECO:0000259" key="3">
    <source>
        <dbReference type="PROSITE" id="PS51084"/>
    </source>
</evidence>
<reference evidence="4 5" key="1">
    <citation type="submission" date="2021-06" db="EMBL/GenBank/DDBJ databases">
        <title>Bacillus sp. RD4P76, an endophyte from a halophyte.</title>
        <authorList>
            <person name="Sun J.-Q."/>
        </authorList>
    </citation>
    <scope>NUCLEOTIDE SEQUENCE [LARGE SCALE GENOMIC DNA]</scope>
    <source>
        <strain evidence="4 5">CGMCC 1.15917</strain>
    </source>
</reference>
<dbReference type="InterPro" id="IPR039383">
    <property type="entry name" value="FHIT"/>
</dbReference>
<dbReference type="RefSeq" id="WP_217068450.1">
    <property type="nucleotide sequence ID" value="NZ_JAHQCS010000163.1"/>
</dbReference>
<name>A0ABS6JKB1_9BACI</name>
<dbReference type="PANTHER" id="PTHR42997:SF1">
    <property type="entry name" value="AP-4-A PHOSPHORYLASE"/>
    <property type="match status" value="1"/>
</dbReference>
<dbReference type="EMBL" id="JAHQCS010000163">
    <property type="protein sequence ID" value="MBU9714121.1"/>
    <property type="molecule type" value="Genomic_DNA"/>
</dbReference>
<evidence type="ECO:0000313" key="4">
    <source>
        <dbReference type="EMBL" id="MBU9714121.1"/>
    </source>
</evidence>
<evidence type="ECO:0000313" key="5">
    <source>
        <dbReference type="Proteomes" id="UP000784880"/>
    </source>
</evidence>
<protein>
    <submittedName>
        <fullName evidence="4">HIT family protein</fullName>
    </submittedName>
</protein>
<gene>
    <name evidence="4" type="ORF">KS419_20505</name>
</gene>
<proteinExistence type="predicted"/>
<dbReference type="CDD" id="cd01275">
    <property type="entry name" value="FHIT"/>
    <property type="match status" value="1"/>
</dbReference>
<dbReference type="PROSITE" id="PS51084">
    <property type="entry name" value="HIT_2"/>
    <property type="match status" value="1"/>
</dbReference>
<evidence type="ECO:0000256" key="1">
    <source>
        <dbReference type="ARBA" id="ARBA00022801"/>
    </source>
</evidence>